<dbReference type="AlphaFoldDB" id="A0A6I3LHX6"/>
<accession>A0A6I3LHX6</accession>
<dbReference type="EMBL" id="WMJX01000048">
    <property type="protein sequence ID" value="MTG99179.1"/>
    <property type="molecule type" value="Genomic_DNA"/>
</dbReference>
<dbReference type="Pfam" id="PF14085">
    <property type="entry name" value="DUF4265"/>
    <property type="match status" value="1"/>
</dbReference>
<comment type="caution">
    <text evidence="1">The sequence shown here is derived from an EMBL/GenBank/DDBJ whole genome shotgun (WGS) entry which is preliminary data.</text>
</comment>
<reference evidence="1 2" key="1">
    <citation type="submission" date="2019-11" db="EMBL/GenBank/DDBJ databases">
        <title>Genome of Strain BIT-d1.</title>
        <authorList>
            <person name="Yang Y."/>
        </authorList>
    </citation>
    <scope>NUCLEOTIDE SEQUENCE [LARGE SCALE GENOMIC DNA]</scope>
    <source>
        <strain evidence="1 2">BIT-d1</strain>
    </source>
</reference>
<evidence type="ECO:0000313" key="2">
    <source>
        <dbReference type="Proteomes" id="UP000438760"/>
    </source>
</evidence>
<evidence type="ECO:0000313" key="1">
    <source>
        <dbReference type="EMBL" id="MTG99179.1"/>
    </source>
</evidence>
<sequence length="157" mass="18259">MKEQLEQVVVKYYSEVLEKNTEEVLWGVVIDASKGLYKIDNIPYYGPELSCEDVVYASIQDDDKRLVIQHIESYSGNSTVQVIVQKEKYNREDLYNEILYANTEIELVDDYYFVISIPLQTNYKNVYAILSALEEEEVISFAEPMLSPKHQADLRTK</sequence>
<keyword evidence="2" id="KW-1185">Reference proteome</keyword>
<proteinExistence type="predicted"/>
<gene>
    <name evidence="1" type="ORF">GJV76_13760</name>
</gene>
<name>A0A6I3LHX6_9FLAO</name>
<dbReference type="OrthoDB" id="1030945at2"/>
<protein>
    <submittedName>
        <fullName evidence="1">DUF4265 domain-containing protein</fullName>
    </submittedName>
</protein>
<dbReference type="InterPro" id="IPR025361">
    <property type="entry name" value="DUF4265"/>
</dbReference>
<organism evidence="1 2">
    <name type="scientific">Myroides albus</name>
    <dbReference type="NCBI Taxonomy" id="2562892"/>
    <lineage>
        <taxon>Bacteria</taxon>
        <taxon>Pseudomonadati</taxon>
        <taxon>Bacteroidota</taxon>
        <taxon>Flavobacteriia</taxon>
        <taxon>Flavobacteriales</taxon>
        <taxon>Flavobacteriaceae</taxon>
        <taxon>Myroides</taxon>
    </lineage>
</organism>
<dbReference type="RefSeq" id="WP_155093181.1">
    <property type="nucleotide sequence ID" value="NZ_CP102754.1"/>
</dbReference>
<dbReference type="Proteomes" id="UP000438760">
    <property type="component" value="Unassembled WGS sequence"/>
</dbReference>